<dbReference type="EMBL" id="JANIEX010000641">
    <property type="protein sequence ID" value="KAJ3564657.1"/>
    <property type="molecule type" value="Genomic_DNA"/>
</dbReference>
<dbReference type="Proteomes" id="UP001213000">
    <property type="component" value="Unassembled WGS sequence"/>
</dbReference>
<reference evidence="1" key="1">
    <citation type="submission" date="2022-07" db="EMBL/GenBank/DDBJ databases">
        <title>Genome Sequence of Leucocoprinus birnbaumii.</title>
        <authorList>
            <person name="Buettner E."/>
        </authorList>
    </citation>
    <scope>NUCLEOTIDE SEQUENCE</scope>
    <source>
        <strain evidence="1">VT141</strain>
    </source>
</reference>
<name>A0AAD5VMZ4_9AGAR</name>
<accession>A0AAD5VMZ4</accession>
<keyword evidence="2" id="KW-1185">Reference proteome</keyword>
<organism evidence="1 2">
    <name type="scientific">Leucocoprinus birnbaumii</name>
    <dbReference type="NCBI Taxonomy" id="56174"/>
    <lineage>
        <taxon>Eukaryota</taxon>
        <taxon>Fungi</taxon>
        <taxon>Dikarya</taxon>
        <taxon>Basidiomycota</taxon>
        <taxon>Agaricomycotina</taxon>
        <taxon>Agaricomycetes</taxon>
        <taxon>Agaricomycetidae</taxon>
        <taxon>Agaricales</taxon>
        <taxon>Agaricineae</taxon>
        <taxon>Agaricaceae</taxon>
        <taxon>Leucocoprinus</taxon>
    </lineage>
</organism>
<evidence type="ECO:0000313" key="1">
    <source>
        <dbReference type="EMBL" id="KAJ3564657.1"/>
    </source>
</evidence>
<protein>
    <submittedName>
        <fullName evidence="1">Uncharacterized protein</fullName>
    </submittedName>
</protein>
<gene>
    <name evidence="1" type="ORF">NP233_g8152</name>
</gene>
<comment type="caution">
    <text evidence="1">The sequence shown here is derived from an EMBL/GenBank/DDBJ whole genome shotgun (WGS) entry which is preliminary data.</text>
</comment>
<dbReference type="AlphaFoldDB" id="A0AAD5VMZ4"/>
<evidence type="ECO:0000313" key="2">
    <source>
        <dbReference type="Proteomes" id="UP001213000"/>
    </source>
</evidence>
<sequence length="162" mass="18353">MLYEFTYDMDGFMAMLRMTKSVISGSAPLTILSETVFRPGDLDIYVPSKYQADVIAFWHSDGYRVVNARPITDKHYSQKHLLRTLRLSRLDIEVKPVINILVVAGTSAIAPILDFDFSFAMNAITSNGIISFYPRMTLVKEGVINRDGTTAICVDYLWIYLI</sequence>
<proteinExistence type="predicted"/>